<evidence type="ECO:0000256" key="1">
    <source>
        <dbReference type="ARBA" id="ARBA00005437"/>
    </source>
</evidence>
<dbReference type="AlphaFoldDB" id="A0AA42B402"/>
<comment type="similarity">
    <text evidence="1">Belongs to the LOR family.</text>
</comment>
<protein>
    <submittedName>
        <fullName evidence="2">Uncharacterized protein</fullName>
    </submittedName>
</protein>
<dbReference type="InterPro" id="IPR007612">
    <property type="entry name" value="LOR"/>
</dbReference>
<dbReference type="EMBL" id="JAJJMA010329246">
    <property type="protein sequence ID" value="MCL7050565.1"/>
    <property type="molecule type" value="Genomic_DNA"/>
</dbReference>
<reference evidence="2" key="1">
    <citation type="submission" date="2022-03" db="EMBL/GenBank/DDBJ databases">
        <title>A functionally conserved STORR gene fusion in Papaver species that diverged 16.8 million years ago.</title>
        <authorList>
            <person name="Catania T."/>
        </authorList>
    </citation>
    <scope>NUCLEOTIDE SEQUENCE</scope>
    <source>
        <strain evidence="2">S-191538</strain>
    </source>
</reference>
<dbReference type="PANTHER" id="PTHR31087:SF25">
    <property type="entry name" value="TRANSLATION INITIATION FACTOR 2B FAMILY PROTEIN, PUTATIVE, EXPRESSED-RELATED"/>
    <property type="match status" value="1"/>
</dbReference>
<name>A0AA42B402_PAPNU</name>
<dbReference type="InterPro" id="IPR038595">
    <property type="entry name" value="LOR_sf"/>
</dbReference>
<dbReference type="InterPro" id="IPR025659">
    <property type="entry name" value="Tubby-like_C"/>
</dbReference>
<gene>
    <name evidence="2" type="ORF">MKW94_000502</name>
</gene>
<sequence length="145" mass="16399">MVINGCAVIDSSGPVAYRIDNYDRKNNTEVHLMDVNGKVLSTILKKKLRLLGRWEGSILGNAFKEKTWFQVRKFAKHGLGLNVTLRSELEQTDLDSYTMERLEGCSKLSCKIVDVQTGRIVAVLKQKQSSGGSGRIERKRHNYSR</sequence>
<dbReference type="Proteomes" id="UP001177140">
    <property type="component" value="Unassembled WGS sequence"/>
</dbReference>
<evidence type="ECO:0000313" key="2">
    <source>
        <dbReference type="EMBL" id="MCL7050565.1"/>
    </source>
</evidence>
<dbReference type="PANTHER" id="PTHR31087">
    <property type="match status" value="1"/>
</dbReference>
<comment type="caution">
    <text evidence="2">The sequence shown here is derived from an EMBL/GenBank/DDBJ whole genome shotgun (WGS) entry which is preliminary data.</text>
</comment>
<dbReference type="Pfam" id="PF04525">
    <property type="entry name" value="LOR"/>
    <property type="match status" value="1"/>
</dbReference>
<dbReference type="SUPFAM" id="SSF54518">
    <property type="entry name" value="Tubby C-terminal domain-like"/>
    <property type="match status" value="1"/>
</dbReference>
<accession>A0AA42B402</accession>
<dbReference type="Gene3D" id="2.40.160.200">
    <property type="entry name" value="LURP1-related"/>
    <property type="match status" value="1"/>
</dbReference>
<proteinExistence type="inferred from homology"/>
<organism evidence="2 3">
    <name type="scientific">Papaver nudicaule</name>
    <name type="common">Iceland poppy</name>
    <dbReference type="NCBI Taxonomy" id="74823"/>
    <lineage>
        <taxon>Eukaryota</taxon>
        <taxon>Viridiplantae</taxon>
        <taxon>Streptophyta</taxon>
        <taxon>Embryophyta</taxon>
        <taxon>Tracheophyta</taxon>
        <taxon>Spermatophyta</taxon>
        <taxon>Magnoliopsida</taxon>
        <taxon>Ranunculales</taxon>
        <taxon>Papaveraceae</taxon>
        <taxon>Papaveroideae</taxon>
        <taxon>Papaver</taxon>
    </lineage>
</organism>
<evidence type="ECO:0000313" key="3">
    <source>
        <dbReference type="Proteomes" id="UP001177140"/>
    </source>
</evidence>
<keyword evidence="3" id="KW-1185">Reference proteome</keyword>